<dbReference type="SUPFAM" id="SSF55797">
    <property type="entry name" value="PR-1-like"/>
    <property type="match status" value="1"/>
</dbReference>
<keyword evidence="5" id="KW-1185">Reference proteome</keyword>
<dbReference type="STRING" id="1777138.AWB77_04649"/>
<dbReference type="RefSeq" id="WP_074168947.1">
    <property type="nucleotide sequence ID" value="NZ_FCNX02000012.1"/>
</dbReference>
<dbReference type="AlphaFoldDB" id="A0A158CYS6"/>
<dbReference type="Gene3D" id="3.40.33.10">
    <property type="entry name" value="CAP"/>
    <property type="match status" value="1"/>
</dbReference>
<name>A0A158CYS6_9BURK</name>
<dbReference type="OrthoDB" id="5372233at2"/>
<evidence type="ECO:0000313" key="5">
    <source>
        <dbReference type="Proteomes" id="UP000054903"/>
    </source>
</evidence>
<feature type="signal peptide" evidence="2">
    <location>
        <begin position="1"/>
        <end position="25"/>
    </location>
</feature>
<proteinExistence type="predicted"/>
<dbReference type="CDD" id="cd05379">
    <property type="entry name" value="CAP_bacterial"/>
    <property type="match status" value="1"/>
</dbReference>
<reference evidence="4" key="1">
    <citation type="submission" date="2016-01" db="EMBL/GenBank/DDBJ databases">
        <authorList>
            <person name="Peeters C."/>
        </authorList>
    </citation>
    <scope>NUCLEOTIDE SEQUENCE</scope>
    <source>
        <strain evidence="4">LMG 29320</strain>
    </source>
</reference>
<feature type="chain" id="PRO_5007623509" evidence="2">
    <location>
        <begin position="26"/>
        <end position="368"/>
    </location>
</feature>
<evidence type="ECO:0000256" key="2">
    <source>
        <dbReference type="SAM" id="SignalP"/>
    </source>
</evidence>
<gene>
    <name evidence="4" type="ORF">AWB77_04649</name>
</gene>
<comment type="caution">
    <text evidence="4">The sequence shown here is derived from an EMBL/GenBank/DDBJ whole genome shotgun (WGS) entry which is preliminary data.</text>
</comment>
<dbReference type="PANTHER" id="PTHR31157">
    <property type="entry name" value="SCP DOMAIN-CONTAINING PROTEIN"/>
    <property type="match status" value="1"/>
</dbReference>
<dbReference type="InterPro" id="IPR035940">
    <property type="entry name" value="CAP_sf"/>
</dbReference>
<accession>A0A158CYS6</accession>
<feature type="domain" description="SCP" evidence="3">
    <location>
        <begin position="88"/>
        <end position="205"/>
    </location>
</feature>
<protein>
    <submittedName>
        <fullName evidence="4">Allergen V5/Tpx-1 family protein</fullName>
    </submittedName>
</protein>
<evidence type="ECO:0000256" key="1">
    <source>
        <dbReference type="SAM" id="MobiDB-lite"/>
    </source>
</evidence>
<dbReference type="InterPro" id="IPR014044">
    <property type="entry name" value="CAP_dom"/>
</dbReference>
<dbReference type="PANTHER" id="PTHR31157:SF1">
    <property type="entry name" value="SCP DOMAIN-CONTAINING PROTEIN"/>
    <property type="match status" value="1"/>
</dbReference>
<feature type="region of interest" description="Disordered" evidence="1">
    <location>
        <begin position="30"/>
        <end position="67"/>
    </location>
</feature>
<feature type="compositionally biased region" description="Low complexity" evidence="1">
    <location>
        <begin position="30"/>
        <end position="56"/>
    </location>
</feature>
<dbReference type="Proteomes" id="UP000054903">
    <property type="component" value="Unassembled WGS sequence"/>
</dbReference>
<dbReference type="PROSITE" id="PS51257">
    <property type="entry name" value="PROKAR_LIPOPROTEIN"/>
    <property type="match status" value="1"/>
</dbReference>
<dbReference type="Pfam" id="PF00188">
    <property type="entry name" value="CAP"/>
    <property type="match status" value="1"/>
</dbReference>
<keyword evidence="2" id="KW-0732">Signal</keyword>
<evidence type="ECO:0000259" key="3">
    <source>
        <dbReference type="Pfam" id="PF00188"/>
    </source>
</evidence>
<dbReference type="EMBL" id="FCNX02000012">
    <property type="protein sequence ID" value="SAK86767.1"/>
    <property type="molecule type" value="Genomic_DNA"/>
</dbReference>
<organism evidence="4 5">
    <name type="scientific">Caballeronia fortuita</name>
    <dbReference type="NCBI Taxonomy" id="1777138"/>
    <lineage>
        <taxon>Bacteria</taxon>
        <taxon>Pseudomonadati</taxon>
        <taxon>Pseudomonadota</taxon>
        <taxon>Betaproteobacteria</taxon>
        <taxon>Burkholderiales</taxon>
        <taxon>Burkholderiaceae</taxon>
        <taxon>Caballeronia</taxon>
    </lineage>
</organism>
<evidence type="ECO:0000313" key="4">
    <source>
        <dbReference type="EMBL" id="SAK86767.1"/>
    </source>
</evidence>
<sequence>MKQSSAALPSIRLFALTALTVAVLAACGGGDSSDSNSAKSSNSTGGSNDTGSKSGTPAASQKASFLPPASTAQSVAATGDPIADSIAYLNAMRHNVGYTTALSIDEGLMTSSQNHAVYLADNSILSHNETAGQPGFTGATPGVRINAQGSYTAWGEVTSAGDARAFTDSLVAVRLLFDAPYHRVIMLDNLASMGVGSASSSTWGAFNIDFGNMTSALSGTQVIAYPYPNETDVPTDWYVNEIPSPFASAPQYNQTYTGYPITIQGNMLSKLNSVSYTVTDSGGNAVPCQLQTPANDTQLTNAAMCVPFKPLNSSVTYTVHVVGVLTTFGANGTQNSPLDLSWSFTTKAASTTKAQRVNSGGVRPPAVL</sequence>